<dbReference type="RefSeq" id="WP_307227707.1">
    <property type="nucleotide sequence ID" value="NZ_JAUSTT010000006.1"/>
</dbReference>
<gene>
    <name evidence="1" type="ORF">J2S08_001240</name>
</gene>
<protein>
    <recommendedName>
        <fullName evidence="3">DUF4901 domain-containing protein</fullName>
    </recommendedName>
</protein>
<comment type="caution">
    <text evidence="1">The sequence shown here is derived from an EMBL/GenBank/DDBJ whole genome shotgun (WGS) entry which is preliminary data.</text>
</comment>
<evidence type="ECO:0000313" key="2">
    <source>
        <dbReference type="Proteomes" id="UP001223586"/>
    </source>
</evidence>
<accession>A0ABT9WQ53</accession>
<proteinExistence type="predicted"/>
<keyword evidence="2" id="KW-1185">Reference proteome</keyword>
<organism evidence="1 2">
    <name type="scientific">Bacillus chungangensis</name>
    <dbReference type="NCBI Taxonomy" id="587633"/>
    <lineage>
        <taxon>Bacteria</taxon>
        <taxon>Bacillati</taxon>
        <taxon>Bacillota</taxon>
        <taxon>Bacilli</taxon>
        <taxon>Bacillales</taxon>
        <taxon>Bacillaceae</taxon>
        <taxon>Bacillus</taxon>
    </lineage>
</organism>
<evidence type="ECO:0008006" key="3">
    <source>
        <dbReference type="Google" id="ProtNLM"/>
    </source>
</evidence>
<reference evidence="1 2" key="1">
    <citation type="submission" date="2023-07" db="EMBL/GenBank/DDBJ databases">
        <title>Genomic Encyclopedia of Type Strains, Phase IV (KMG-IV): sequencing the most valuable type-strain genomes for metagenomic binning, comparative biology and taxonomic classification.</title>
        <authorList>
            <person name="Goeker M."/>
        </authorList>
    </citation>
    <scope>NUCLEOTIDE SEQUENCE [LARGE SCALE GENOMIC DNA]</scope>
    <source>
        <strain evidence="1 2">DSM 23837</strain>
    </source>
</reference>
<sequence>MDSRIKELVDLTKEKFGLDAYFLHTWNIYSDKNVMNETDYTLVMEWFPRCIKEQTEDELNPPGTALIELDLKSSRLKSIIFVEGKTFANTITFNSPDSEKAIRWIERETGFTYLEHFQIKNKETEKIMFEACINGIPLSPSGLMELRLDDQGRLTFFSNYGHFLSQKTLNKVKNTLTLDNEYVKQIAYEQCKLLDFPSSKEEKWLPIYALEEIYVAHNKKTLPFDIIGDRHSYINIDMVMEWDDPLQETFKRYPIKFEDNSVTVDQAFSFAPHPDTFPLTKHEQEKATKVVLDFLRMEFPQDTGKWVLNFLHRRDGYIIAGLKQVQDRRVFQKKLKVFIDATSFQAINYMDSNWFLEMYKDYLSPAAKKINKKEAFEKIKTTIELTPVFVYDFEEQHYILCKKIDSSFGVLAHNGELIELDEV</sequence>
<dbReference type="EMBL" id="JAUSTT010000006">
    <property type="protein sequence ID" value="MDQ0175406.1"/>
    <property type="molecule type" value="Genomic_DNA"/>
</dbReference>
<dbReference type="Proteomes" id="UP001223586">
    <property type="component" value="Unassembled WGS sequence"/>
</dbReference>
<name>A0ABT9WQ53_9BACI</name>
<evidence type="ECO:0000313" key="1">
    <source>
        <dbReference type="EMBL" id="MDQ0175406.1"/>
    </source>
</evidence>